<evidence type="ECO:0000313" key="1">
    <source>
        <dbReference type="EMBL" id="KAI0051489.1"/>
    </source>
</evidence>
<accession>A0ACB8S4K8</accession>
<comment type="caution">
    <text evidence="1">The sequence shown here is derived from an EMBL/GenBank/DDBJ whole genome shotgun (WGS) entry which is preliminary data.</text>
</comment>
<name>A0ACB8S4K8_9AGAM</name>
<evidence type="ECO:0000313" key="2">
    <source>
        <dbReference type="Proteomes" id="UP000814033"/>
    </source>
</evidence>
<keyword evidence="2" id="KW-1185">Reference proteome</keyword>
<reference evidence="1" key="2">
    <citation type="journal article" date="2022" name="New Phytol.">
        <title>Evolutionary transition to the ectomycorrhizal habit in the genomes of a hyperdiverse lineage of mushroom-forming fungi.</title>
        <authorList>
            <person name="Looney B."/>
            <person name="Miyauchi S."/>
            <person name="Morin E."/>
            <person name="Drula E."/>
            <person name="Courty P.E."/>
            <person name="Kohler A."/>
            <person name="Kuo A."/>
            <person name="LaButti K."/>
            <person name="Pangilinan J."/>
            <person name="Lipzen A."/>
            <person name="Riley R."/>
            <person name="Andreopoulos W."/>
            <person name="He G."/>
            <person name="Johnson J."/>
            <person name="Nolan M."/>
            <person name="Tritt A."/>
            <person name="Barry K.W."/>
            <person name="Grigoriev I.V."/>
            <person name="Nagy L.G."/>
            <person name="Hibbett D."/>
            <person name="Henrissat B."/>
            <person name="Matheny P.B."/>
            <person name="Labbe J."/>
            <person name="Martin F.M."/>
        </authorList>
    </citation>
    <scope>NUCLEOTIDE SEQUENCE</scope>
    <source>
        <strain evidence="1">FP105234-sp</strain>
    </source>
</reference>
<organism evidence="1 2">
    <name type="scientific">Auriscalpium vulgare</name>
    <dbReference type="NCBI Taxonomy" id="40419"/>
    <lineage>
        <taxon>Eukaryota</taxon>
        <taxon>Fungi</taxon>
        <taxon>Dikarya</taxon>
        <taxon>Basidiomycota</taxon>
        <taxon>Agaricomycotina</taxon>
        <taxon>Agaricomycetes</taxon>
        <taxon>Russulales</taxon>
        <taxon>Auriscalpiaceae</taxon>
        <taxon>Auriscalpium</taxon>
    </lineage>
</organism>
<dbReference type="EMBL" id="MU275852">
    <property type="protein sequence ID" value="KAI0051489.1"/>
    <property type="molecule type" value="Genomic_DNA"/>
</dbReference>
<dbReference type="Proteomes" id="UP000814033">
    <property type="component" value="Unassembled WGS sequence"/>
</dbReference>
<reference evidence="1" key="1">
    <citation type="submission" date="2021-02" db="EMBL/GenBank/DDBJ databases">
        <authorList>
            <consortium name="DOE Joint Genome Institute"/>
            <person name="Ahrendt S."/>
            <person name="Looney B.P."/>
            <person name="Miyauchi S."/>
            <person name="Morin E."/>
            <person name="Drula E."/>
            <person name="Courty P.E."/>
            <person name="Chicoki N."/>
            <person name="Fauchery L."/>
            <person name="Kohler A."/>
            <person name="Kuo A."/>
            <person name="Labutti K."/>
            <person name="Pangilinan J."/>
            <person name="Lipzen A."/>
            <person name="Riley R."/>
            <person name="Andreopoulos W."/>
            <person name="He G."/>
            <person name="Johnson J."/>
            <person name="Barry K.W."/>
            <person name="Grigoriev I.V."/>
            <person name="Nagy L."/>
            <person name="Hibbett D."/>
            <person name="Henrissat B."/>
            <person name="Matheny P.B."/>
            <person name="Labbe J."/>
            <person name="Martin F."/>
        </authorList>
    </citation>
    <scope>NUCLEOTIDE SEQUENCE</scope>
    <source>
        <strain evidence="1">FP105234-sp</strain>
    </source>
</reference>
<gene>
    <name evidence="1" type="ORF">FA95DRAFT_1554582</name>
</gene>
<feature type="non-terminal residue" evidence="1">
    <location>
        <position position="1"/>
    </location>
</feature>
<sequence>MSFGISARLSRGQSAVAIVSGPQCLGATIASAFFASRYAPFFSRVVLCCPTPEATHVRAAADLGADIRALPTQPDDLDSTLRGALRSVDILISTTDDQAILDILPGAALAAGVEVYFPDEFGIDHHAFDNLEHMPKELIRRHAHERVARNILEAGSPRTKVVCVYAGLHLEEILTSVFGLSAPDFTLAVAGSLSDQFTVTSTSDIARAVVQLGLLCMSRPSEVPSHIRISGDATSVSNIADTLRTVNCAVHVNVEDLTVFRQERRENSLSAYARLLVGEHLLDYSQDSGNSLVNPEETRWKWATVAGFIRNTETV</sequence>
<proteinExistence type="predicted"/>
<protein>
    <submittedName>
        <fullName evidence="1">Uncharacterized protein</fullName>
    </submittedName>
</protein>